<keyword evidence="1 2" id="KW-0456">Lyase</keyword>
<dbReference type="GeneID" id="14925451"/>
<dbReference type="GO" id="GO:0001760">
    <property type="term" value="F:aminocarboxymuconate-semialdehyde decarboxylase activity"/>
    <property type="evidence" value="ECO:0007669"/>
    <property type="project" value="UniProtKB-UniRule"/>
</dbReference>
<dbReference type="OMA" id="PAIFHTG"/>
<comment type="function">
    <text evidence="2">Converts alpha-amino-beta-carboxymuconate-epsilon-semialdehyde (ACMS) to alpha-aminomuconate semialdehyde (AMS).</text>
</comment>
<protein>
    <recommendedName>
        <fullName evidence="2">2-amino-3-carboxymuconate-6-semialdehyde decarboxylase</fullName>
        <ecNumber evidence="2">4.1.1.45</ecNumber>
    </recommendedName>
    <alternativeName>
        <fullName evidence="2">Picolinate carboxylase</fullName>
    </alternativeName>
</protein>
<dbReference type="Proteomes" id="UP000011083">
    <property type="component" value="Unassembled WGS sequence"/>
</dbReference>
<feature type="domain" description="Amidohydrolase-related" evidence="3">
    <location>
        <begin position="83"/>
        <end position="287"/>
    </location>
</feature>
<dbReference type="OrthoDB" id="432010at2759"/>
<dbReference type="InterPro" id="IPR032465">
    <property type="entry name" value="ACMSD"/>
</dbReference>
<comment type="similarity">
    <text evidence="2">Belongs to the metallo-dependent hydrolases superfamily.</text>
</comment>
<dbReference type="KEGG" id="acan:ACA1_039500"/>
<reference evidence="4 5" key="1">
    <citation type="journal article" date="2013" name="Genome Biol.">
        <title>Genome of Acanthamoeba castellanii highlights extensive lateral gene transfer and early evolution of tyrosine kinase signaling.</title>
        <authorList>
            <person name="Clarke M."/>
            <person name="Lohan A.J."/>
            <person name="Liu B."/>
            <person name="Lagkouvardos I."/>
            <person name="Roy S."/>
            <person name="Zafar N."/>
            <person name="Bertelli C."/>
            <person name="Schilde C."/>
            <person name="Kianianmomeni A."/>
            <person name="Burglin T.R."/>
            <person name="Frech C."/>
            <person name="Turcotte B."/>
            <person name="Kopec K.O."/>
            <person name="Synnott J.M."/>
            <person name="Choo C."/>
            <person name="Paponov I."/>
            <person name="Finkler A."/>
            <person name="Soon Heng Tan C."/>
            <person name="Hutchins A.P."/>
            <person name="Weinmeier T."/>
            <person name="Rattei T."/>
            <person name="Chu J.S."/>
            <person name="Gimenez G."/>
            <person name="Irimia M."/>
            <person name="Rigden D.J."/>
            <person name="Fitzpatrick D.A."/>
            <person name="Lorenzo-Morales J."/>
            <person name="Bateman A."/>
            <person name="Chiu C.H."/>
            <person name="Tang P."/>
            <person name="Hegemann P."/>
            <person name="Fromm H."/>
            <person name="Raoult D."/>
            <person name="Greub G."/>
            <person name="Miranda-Saavedra D."/>
            <person name="Chen N."/>
            <person name="Nash P."/>
            <person name="Ginger M.L."/>
            <person name="Horn M."/>
            <person name="Schaap P."/>
            <person name="Caler L."/>
            <person name="Loftus B."/>
        </authorList>
    </citation>
    <scope>NUCLEOTIDE SEQUENCE [LARGE SCALE GENOMIC DNA]</scope>
    <source>
        <strain evidence="4 5">Neff</strain>
    </source>
</reference>
<keyword evidence="4" id="KW-0378">Hydrolase</keyword>
<name>L8HIA3_ACACF</name>
<evidence type="ECO:0000313" key="4">
    <source>
        <dbReference type="EMBL" id="ELR24428.1"/>
    </source>
</evidence>
<gene>
    <name evidence="4" type="ORF">ACA1_039500</name>
</gene>
<comment type="catalytic activity">
    <reaction evidence="2">
        <text>2-amino-3-carboxymuconate 6-semialdehyde + H(+) = 2-aminomuconate 6-semialdehyde + CO2</text>
        <dbReference type="Rhea" id="RHEA:16557"/>
        <dbReference type="ChEBI" id="CHEBI:15378"/>
        <dbReference type="ChEBI" id="CHEBI:16526"/>
        <dbReference type="ChEBI" id="CHEBI:77634"/>
        <dbReference type="ChEBI" id="CHEBI:77803"/>
        <dbReference type="EC" id="4.1.1.45"/>
    </reaction>
</comment>
<evidence type="ECO:0000259" key="3">
    <source>
        <dbReference type="Pfam" id="PF04909"/>
    </source>
</evidence>
<dbReference type="VEuPathDB" id="AmoebaDB:ACA1_039500"/>
<keyword evidence="5" id="KW-1185">Reference proteome</keyword>
<proteinExistence type="inferred from homology"/>
<dbReference type="RefSeq" id="XP_004354816.1">
    <property type="nucleotide sequence ID" value="XM_004354764.1"/>
</dbReference>
<evidence type="ECO:0000256" key="2">
    <source>
        <dbReference type="RuleBase" id="RU366045"/>
    </source>
</evidence>
<dbReference type="EMBL" id="KB007822">
    <property type="protein sequence ID" value="ELR24428.1"/>
    <property type="molecule type" value="Genomic_DNA"/>
</dbReference>
<dbReference type="SUPFAM" id="SSF51556">
    <property type="entry name" value="Metallo-dependent hydrolases"/>
    <property type="match status" value="1"/>
</dbReference>
<dbReference type="STRING" id="1257118.L8HIA3"/>
<sequence length="305" mass="34847">MSSVVDVWCNPPTAEVWRRLPEVARLFVKSGSPLLASPPTNASKPQEAEALTMSPKQLVALMDQEGIDRIMLCAWCRPGQWIFTNEQVLEYTRAYPDRFVGIATVDLDKPVEAVEMLEKAVCEYGFKGLKVLGWLWKLPPNDKLYYPLYVKCTQLGIPFCPQVGHTGPLMPSEPGRPVPYLEEVALTFPDLKIVGGHIGHPWTEEMINLAWKFDNVYIDTSAYLPRYYPKPLVHFMTTHGRDKVLFGTNFPQLSWKRCVESVQRDLRLAPEIYERFMWKNACNVFGLDERQPAPSLSIEHHNAKL</sequence>
<evidence type="ECO:0000313" key="5">
    <source>
        <dbReference type="Proteomes" id="UP000011083"/>
    </source>
</evidence>
<dbReference type="InterPro" id="IPR032466">
    <property type="entry name" value="Metal_Hydrolase"/>
</dbReference>
<keyword evidence="2" id="KW-0210">Decarboxylase</keyword>
<dbReference type="GO" id="GO:0016787">
    <property type="term" value="F:hydrolase activity"/>
    <property type="evidence" value="ECO:0007669"/>
    <property type="project" value="UniProtKB-KW"/>
</dbReference>
<accession>L8HIA3</accession>
<dbReference type="Gene3D" id="3.20.20.140">
    <property type="entry name" value="Metal-dependent hydrolases"/>
    <property type="match status" value="1"/>
</dbReference>
<dbReference type="GO" id="GO:0005829">
    <property type="term" value="C:cytosol"/>
    <property type="evidence" value="ECO:0007669"/>
    <property type="project" value="UniProtKB-UniRule"/>
</dbReference>
<evidence type="ECO:0000256" key="1">
    <source>
        <dbReference type="ARBA" id="ARBA00023239"/>
    </source>
</evidence>
<dbReference type="GO" id="GO:1904985">
    <property type="term" value="P:negative regulation of quinolinate biosynthetic process"/>
    <property type="evidence" value="ECO:0007669"/>
    <property type="project" value="UniProtKB-UniRule"/>
</dbReference>
<comment type="pathway">
    <text evidence="2">Secondary metabolite metabolism; quinolate metabolism.</text>
</comment>
<dbReference type="InterPro" id="IPR006680">
    <property type="entry name" value="Amidohydro-rel"/>
</dbReference>
<dbReference type="Pfam" id="PF04909">
    <property type="entry name" value="Amidohydro_2"/>
    <property type="match status" value="1"/>
</dbReference>
<dbReference type="EC" id="4.1.1.45" evidence="2"/>
<dbReference type="AlphaFoldDB" id="L8HIA3"/>
<dbReference type="PANTHER" id="PTHR21240">
    <property type="entry name" value="2-AMINO-3-CARBOXYLMUCONATE-6-SEMIALDEHYDE DECARBOXYLASE"/>
    <property type="match status" value="1"/>
</dbReference>
<dbReference type="PANTHER" id="PTHR21240:SF19">
    <property type="entry name" value="CATALYTIC_ HYDROLASE"/>
    <property type="match status" value="1"/>
</dbReference>
<dbReference type="UniPathway" id="UPA00270"/>
<comment type="subunit">
    <text evidence="2">Monomer.</text>
</comment>
<organism evidence="4 5">
    <name type="scientific">Acanthamoeba castellanii (strain ATCC 30010 / Neff)</name>
    <dbReference type="NCBI Taxonomy" id="1257118"/>
    <lineage>
        <taxon>Eukaryota</taxon>
        <taxon>Amoebozoa</taxon>
        <taxon>Discosea</taxon>
        <taxon>Longamoebia</taxon>
        <taxon>Centramoebida</taxon>
        <taxon>Acanthamoebidae</taxon>
        <taxon>Acanthamoeba</taxon>
    </lineage>
</organism>